<feature type="binding site" evidence="2">
    <location>
        <position position="20"/>
    </location>
    <ligand>
        <name>substrate</name>
    </ligand>
</feature>
<feature type="binding site" evidence="2">
    <location>
        <position position="15"/>
    </location>
    <ligand>
        <name>Mg(2+)</name>
        <dbReference type="ChEBI" id="CHEBI:18420"/>
    </ligand>
</feature>
<dbReference type="GO" id="GO:0000287">
    <property type="term" value="F:magnesium ion binding"/>
    <property type="evidence" value="ECO:0007669"/>
    <property type="project" value="UniProtKB-UniRule"/>
</dbReference>
<dbReference type="PANTHER" id="PTHR10291:SF0">
    <property type="entry name" value="DEHYDRODOLICHYL DIPHOSPHATE SYNTHASE 2"/>
    <property type="match status" value="1"/>
</dbReference>
<protein>
    <recommendedName>
        <fullName evidence="2">Isoprenyl transferase</fullName>
        <ecNumber evidence="2">2.5.1.-</ecNumber>
    </recommendedName>
</protein>
<accession>A0A7C4TXZ7</accession>
<reference evidence="3" key="1">
    <citation type="journal article" date="2020" name="mSystems">
        <title>Genome- and Community-Level Interaction Insights into Carbon Utilization and Element Cycling Functions of Hydrothermarchaeota in Hydrothermal Sediment.</title>
        <authorList>
            <person name="Zhou Z."/>
            <person name="Liu Y."/>
            <person name="Xu W."/>
            <person name="Pan J."/>
            <person name="Luo Z.H."/>
            <person name="Li M."/>
        </authorList>
    </citation>
    <scope>NUCLEOTIDE SEQUENCE [LARGE SCALE GENOMIC DNA]</scope>
    <source>
        <strain evidence="3">SpSt-794</strain>
    </source>
</reference>
<dbReference type="Gene3D" id="3.40.1180.10">
    <property type="entry name" value="Decaprenyl diphosphate synthase-like"/>
    <property type="match status" value="1"/>
</dbReference>
<dbReference type="InterPro" id="IPR001441">
    <property type="entry name" value="UPP_synth-like"/>
</dbReference>
<dbReference type="AlphaFoldDB" id="A0A7C4TXZ7"/>
<feature type="binding site" evidence="2">
    <location>
        <position position="64"/>
    </location>
    <ligand>
        <name>substrate</name>
    </ligand>
</feature>
<evidence type="ECO:0000256" key="2">
    <source>
        <dbReference type="HAMAP-Rule" id="MF_01139"/>
    </source>
</evidence>
<organism evidence="3">
    <name type="scientific">Caldisericum exile</name>
    <dbReference type="NCBI Taxonomy" id="693075"/>
    <lineage>
        <taxon>Bacteria</taxon>
        <taxon>Pseudomonadati</taxon>
        <taxon>Caldisericota/Cryosericota group</taxon>
        <taxon>Caldisericota</taxon>
        <taxon>Caldisericia</taxon>
        <taxon>Caldisericales</taxon>
        <taxon>Caldisericaceae</taxon>
        <taxon>Caldisericum</taxon>
    </lineage>
</organism>
<comment type="similarity">
    <text evidence="2">Belongs to the UPP synthase family.</text>
</comment>
<dbReference type="NCBIfam" id="TIGR00055">
    <property type="entry name" value="uppS"/>
    <property type="match status" value="1"/>
</dbReference>
<comment type="caution">
    <text evidence="3">The sequence shown here is derived from an EMBL/GenBank/DDBJ whole genome shotgun (WGS) entry which is preliminary data.</text>
</comment>
<feature type="active site" evidence="2">
    <location>
        <position position="15"/>
    </location>
</feature>
<comment type="function">
    <text evidence="2">Catalyzes the condensation of isopentenyl diphosphate (IPP) with allylic pyrophosphates generating different type of terpenoids.</text>
</comment>
<feature type="binding site" evidence="2">
    <location>
        <begin position="16"/>
        <end position="19"/>
    </location>
    <ligand>
        <name>substrate</name>
    </ligand>
</feature>
<keyword evidence="2" id="KW-0460">Magnesium</keyword>
<feature type="binding site" evidence="2">
    <location>
        <position position="177"/>
    </location>
    <ligand>
        <name>substrate</name>
    </ligand>
</feature>
<feature type="binding site" evidence="2">
    <location>
        <position position="196"/>
    </location>
    <ligand>
        <name>Mg(2+)</name>
        <dbReference type="ChEBI" id="CHEBI:18420"/>
    </ligand>
</feature>
<evidence type="ECO:0000256" key="1">
    <source>
        <dbReference type="ARBA" id="ARBA00022679"/>
    </source>
</evidence>
<feature type="active site" description="Proton acceptor" evidence="2">
    <location>
        <position position="63"/>
    </location>
</feature>
<comment type="subunit">
    <text evidence="2">Homodimer.</text>
</comment>
<name>A0A7C4TXZ7_9BACT</name>
<dbReference type="GO" id="GO:0016094">
    <property type="term" value="P:polyprenol biosynthetic process"/>
    <property type="evidence" value="ECO:0007669"/>
    <property type="project" value="TreeGrafter"/>
</dbReference>
<dbReference type="PANTHER" id="PTHR10291">
    <property type="entry name" value="DEHYDRODOLICHYL DIPHOSPHATE SYNTHASE FAMILY MEMBER"/>
    <property type="match status" value="1"/>
</dbReference>
<feature type="binding site" evidence="2">
    <location>
        <position position="28"/>
    </location>
    <ligand>
        <name>substrate</name>
    </ligand>
</feature>
<dbReference type="CDD" id="cd00475">
    <property type="entry name" value="Cis_IPPS"/>
    <property type="match status" value="1"/>
</dbReference>
<sequence>MNNGLLPVHVAIIMDGNGRWAQERGLQRREGHRAGVRVVKEIVEASVEVGIKYLTLFAFSTENWKRSKEEVDFLFTLFVEAIYEYIPELRKNLVKLNFIGNIEKLPYPLRKTIDYALNETKNGKNLLLTIAINYGGRLEIIEAVKNICRNGLKDMDEETFKQFLFTKDIPDPDILIRTGGEMRISNFLLYQIAYTELFFTKTLFPDFTKEEYFRILEEFKKRERRFGSV</sequence>
<evidence type="ECO:0000313" key="3">
    <source>
        <dbReference type="EMBL" id="HGW60750.1"/>
    </source>
</evidence>
<proteinExistence type="inferred from homology"/>
<dbReference type="Pfam" id="PF01255">
    <property type="entry name" value="Prenyltransf"/>
    <property type="match status" value="1"/>
</dbReference>
<dbReference type="SUPFAM" id="SSF64005">
    <property type="entry name" value="Undecaprenyl diphosphate synthase"/>
    <property type="match status" value="1"/>
</dbReference>
<keyword evidence="2" id="KW-0479">Metal-binding</keyword>
<comment type="cofactor">
    <cofactor evidence="2">
        <name>Mg(2+)</name>
        <dbReference type="ChEBI" id="CHEBI:18420"/>
    </cofactor>
    <text evidence="2">Binds 2 magnesium ions per subunit.</text>
</comment>
<dbReference type="FunFam" id="3.40.1180.10:FF:000001">
    <property type="entry name" value="(2E,6E)-farnesyl-diphosphate-specific ditrans,polycis-undecaprenyl-diphosphate synthase"/>
    <property type="match status" value="1"/>
</dbReference>
<feature type="binding site" evidence="2">
    <location>
        <position position="66"/>
    </location>
    <ligand>
        <name>substrate</name>
    </ligand>
</feature>
<dbReference type="PROSITE" id="PS01066">
    <property type="entry name" value="UPP_SYNTHASE"/>
    <property type="match status" value="1"/>
</dbReference>
<feature type="binding site" evidence="2">
    <location>
        <position position="32"/>
    </location>
    <ligand>
        <name>substrate</name>
    </ligand>
</feature>
<feature type="binding site" evidence="2">
    <location>
        <begin position="183"/>
        <end position="185"/>
    </location>
    <ligand>
        <name>substrate</name>
    </ligand>
</feature>
<dbReference type="GO" id="GO:0045547">
    <property type="term" value="F:ditrans,polycis-polyprenyl diphosphate synthase [(2E,6E)-farnesyl diphosphate specific] activity"/>
    <property type="evidence" value="ECO:0007669"/>
    <property type="project" value="TreeGrafter"/>
</dbReference>
<dbReference type="EMBL" id="DTHV01000147">
    <property type="protein sequence ID" value="HGW60750.1"/>
    <property type="molecule type" value="Genomic_DNA"/>
</dbReference>
<dbReference type="EC" id="2.5.1.-" evidence="2"/>
<feature type="binding site" evidence="2">
    <location>
        <begin position="60"/>
        <end position="62"/>
    </location>
    <ligand>
        <name>substrate</name>
    </ligand>
</feature>
<dbReference type="InterPro" id="IPR018520">
    <property type="entry name" value="UPP_synth-like_CS"/>
</dbReference>
<gene>
    <name evidence="3" type="primary">uppS</name>
    <name evidence="3" type="ORF">ENV82_04905</name>
</gene>
<keyword evidence="1 2" id="KW-0808">Transferase</keyword>
<dbReference type="HAMAP" id="MF_01139">
    <property type="entry name" value="ISPT"/>
    <property type="match status" value="1"/>
</dbReference>
<dbReference type="InterPro" id="IPR036424">
    <property type="entry name" value="UPP_synth-like_sf"/>
</dbReference>